<evidence type="ECO:0000256" key="2">
    <source>
        <dbReference type="ARBA" id="ARBA00007448"/>
    </source>
</evidence>
<feature type="region of interest" description="Disordered" evidence="13">
    <location>
        <begin position="408"/>
        <end position="443"/>
    </location>
</feature>
<feature type="compositionally biased region" description="Polar residues" evidence="13">
    <location>
        <begin position="317"/>
        <end position="337"/>
    </location>
</feature>
<keyword evidence="6" id="KW-0378">Hydrolase</keyword>
<evidence type="ECO:0000256" key="5">
    <source>
        <dbReference type="ARBA" id="ARBA00022792"/>
    </source>
</evidence>
<comment type="catalytic activity">
    <reaction evidence="11">
        <text>ATP + H2O = ADP + phosphate + H(+)</text>
        <dbReference type="Rhea" id="RHEA:13065"/>
        <dbReference type="ChEBI" id="CHEBI:15377"/>
        <dbReference type="ChEBI" id="CHEBI:15378"/>
        <dbReference type="ChEBI" id="CHEBI:30616"/>
        <dbReference type="ChEBI" id="CHEBI:43474"/>
        <dbReference type="ChEBI" id="CHEBI:456216"/>
    </reaction>
    <physiologicalReaction direction="left-to-right" evidence="11">
        <dbReference type="Rhea" id="RHEA:13066"/>
    </physiologicalReaction>
</comment>
<dbReference type="InterPro" id="IPR003959">
    <property type="entry name" value="ATPase_AAA_core"/>
</dbReference>
<keyword evidence="17" id="KW-1185">Reference proteome</keyword>
<dbReference type="EMBL" id="KN822010">
    <property type="protein sequence ID" value="KIM68211.1"/>
    <property type="molecule type" value="Genomic_DNA"/>
</dbReference>
<evidence type="ECO:0000256" key="3">
    <source>
        <dbReference type="ARBA" id="ARBA00022692"/>
    </source>
</evidence>
<keyword evidence="9" id="KW-0496">Mitochondrion</keyword>
<dbReference type="InterPro" id="IPR027417">
    <property type="entry name" value="P-loop_NTPase"/>
</dbReference>
<organism evidence="16 17">
    <name type="scientific">Scleroderma citrinum Foug A</name>
    <dbReference type="NCBI Taxonomy" id="1036808"/>
    <lineage>
        <taxon>Eukaryota</taxon>
        <taxon>Fungi</taxon>
        <taxon>Dikarya</taxon>
        <taxon>Basidiomycota</taxon>
        <taxon>Agaricomycotina</taxon>
        <taxon>Agaricomycetes</taxon>
        <taxon>Agaricomycetidae</taxon>
        <taxon>Boletales</taxon>
        <taxon>Sclerodermatineae</taxon>
        <taxon>Sclerodermataceae</taxon>
        <taxon>Scleroderma</taxon>
    </lineage>
</organism>
<evidence type="ECO:0000259" key="15">
    <source>
        <dbReference type="SMART" id="SM01024"/>
    </source>
</evidence>
<evidence type="ECO:0000256" key="9">
    <source>
        <dbReference type="ARBA" id="ARBA00023128"/>
    </source>
</evidence>
<feature type="compositionally biased region" description="Low complexity" evidence="13">
    <location>
        <begin position="594"/>
        <end position="610"/>
    </location>
</feature>
<evidence type="ECO:0008006" key="18">
    <source>
        <dbReference type="Google" id="ProtNLM"/>
    </source>
</evidence>
<keyword evidence="5" id="KW-0999">Mitochondrion inner membrane</keyword>
<feature type="compositionally biased region" description="Basic and acidic residues" evidence="13">
    <location>
        <begin position="505"/>
        <end position="547"/>
    </location>
</feature>
<feature type="compositionally biased region" description="Polar residues" evidence="13">
    <location>
        <begin position="568"/>
        <end position="585"/>
    </location>
</feature>
<dbReference type="STRING" id="1036808.A0A0C3EJY0"/>
<evidence type="ECO:0000256" key="1">
    <source>
        <dbReference type="ARBA" id="ARBA00004434"/>
    </source>
</evidence>
<comment type="subcellular location">
    <subcellularLocation>
        <location evidence="1">Mitochondrion inner membrane</location>
        <topology evidence="1">Single-pass membrane protein</topology>
    </subcellularLocation>
</comment>
<dbReference type="Pfam" id="PF25426">
    <property type="entry name" value="AAA_lid_BCS1"/>
    <property type="match status" value="1"/>
</dbReference>
<evidence type="ECO:0000256" key="6">
    <source>
        <dbReference type="ARBA" id="ARBA00022801"/>
    </source>
</evidence>
<protein>
    <recommendedName>
        <fullName evidence="18">AAA+ ATPase domain-containing protein</fullName>
    </recommendedName>
</protein>
<evidence type="ECO:0000256" key="4">
    <source>
        <dbReference type="ARBA" id="ARBA00022741"/>
    </source>
</evidence>
<dbReference type="AlphaFoldDB" id="A0A0C3EJY0"/>
<gene>
    <name evidence="16" type="ORF">SCLCIDRAFT_1209628</name>
</gene>
<proteinExistence type="inferred from homology"/>
<dbReference type="InterPro" id="IPR050747">
    <property type="entry name" value="Mitochondrial_chaperone_BCS1"/>
</dbReference>
<evidence type="ECO:0000313" key="16">
    <source>
        <dbReference type="EMBL" id="KIM68211.1"/>
    </source>
</evidence>
<dbReference type="Proteomes" id="UP000053989">
    <property type="component" value="Unassembled WGS sequence"/>
</dbReference>
<evidence type="ECO:0000256" key="7">
    <source>
        <dbReference type="ARBA" id="ARBA00022840"/>
    </source>
</evidence>
<dbReference type="HOGENOM" id="CLU_010189_3_1_1"/>
<dbReference type="SMART" id="SM01024">
    <property type="entry name" value="BCS1_N"/>
    <property type="match status" value="1"/>
</dbReference>
<keyword evidence="4 12" id="KW-0547">Nucleotide-binding</keyword>
<comment type="similarity">
    <text evidence="2">Belongs to the AAA ATPase family. BCS1 subfamily.</text>
</comment>
<dbReference type="InterPro" id="IPR003593">
    <property type="entry name" value="AAA+_ATPase"/>
</dbReference>
<keyword evidence="7 12" id="KW-0067">ATP-binding</keyword>
<dbReference type="PANTHER" id="PTHR23070">
    <property type="entry name" value="BCS1 AAA-TYPE ATPASE"/>
    <property type="match status" value="1"/>
</dbReference>
<dbReference type="SUPFAM" id="SSF52540">
    <property type="entry name" value="P-loop containing nucleoside triphosphate hydrolases"/>
    <property type="match status" value="1"/>
</dbReference>
<dbReference type="Gene3D" id="3.40.50.300">
    <property type="entry name" value="P-loop containing nucleotide triphosphate hydrolases"/>
    <property type="match status" value="1"/>
</dbReference>
<dbReference type="InterPro" id="IPR057495">
    <property type="entry name" value="AAA_lid_BCS1"/>
</dbReference>
<keyword evidence="10" id="KW-0472">Membrane</keyword>
<reference evidence="17" key="2">
    <citation type="submission" date="2015-01" db="EMBL/GenBank/DDBJ databases">
        <title>Evolutionary Origins and Diversification of the Mycorrhizal Mutualists.</title>
        <authorList>
            <consortium name="DOE Joint Genome Institute"/>
            <consortium name="Mycorrhizal Genomics Consortium"/>
            <person name="Kohler A."/>
            <person name="Kuo A."/>
            <person name="Nagy L.G."/>
            <person name="Floudas D."/>
            <person name="Copeland A."/>
            <person name="Barry K.W."/>
            <person name="Cichocki N."/>
            <person name="Veneault-Fourrey C."/>
            <person name="LaButti K."/>
            <person name="Lindquist E.A."/>
            <person name="Lipzen A."/>
            <person name="Lundell T."/>
            <person name="Morin E."/>
            <person name="Murat C."/>
            <person name="Riley R."/>
            <person name="Ohm R."/>
            <person name="Sun H."/>
            <person name="Tunlid A."/>
            <person name="Henrissat B."/>
            <person name="Grigoriev I.V."/>
            <person name="Hibbett D.S."/>
            <person name="Martin F."/>
        </authorList>
    </citation>
    <scope>NUCLEOTIDE SEQUENCE [LARGE SCALE GENOMIC DNA]</scope>
    <source>
        <strain evidence="17">Foug A</strain>
    </source>
</reference>
<dbReference type="Pfam" id="PF00004">
    <property type="entry name" value="AAA"/>
    <property type="match status" value="1"/>
</dbReference>
<dbReference type="SMART" id="SM00382">
    <property type="entry name" value="AAA"/>
    <property type="match status" value="1"/>
</dbReference>
<feature type="compositionally biased region" description="Low complexity" evidence="13">
    <location>
        <begin position="408"/>
        <end position="421"/>
    </location>
</feature>
<feature type="region of interest" description="Disordered" evidence="13">
    <location>
        <begin position="317"/>
        <end position="342"/>
    </location>
</feature>
<accession>A0A0C3EJY0</accession>
<evidence type="ECO:0000256" key="11">
    <source>
        <dbReference type="ARBA" id="ARBA00048778"/>
    </source>
</evidence>
<evidence type="ECO:0000259" key="14">
    <source>
        <dbReference type="SMART" id="SM00382"/>
    </source>
</evidence>
<evidence type="ECO:0000256" key="12">
    <source>
        <dbReference type="RuleBase" id="RU003651"/>
    </source>
</evidence>
<dbReference type="InParanoid" id="A0A0C3EJY0"/>
<feature type="domain" description="AAA+ ATPase" evidence="14">
    <location>
        <begin position="246"/>
        <end position="390"/>
    </location>
</feature>
<evidence type="ECO:0000313" key="17">
    <source>
        <dbReference type="Proteomes" id="UP000053989"/>
    </source>
</evidence>
<evidence type="ECO:0000256" key="13">
    <source>
        <dbReference type="SAM" id="MobiDB-lite"/>
    </source>
</evidence>
<dbReference type="PROSITE" id="PS00674">
    <property type="entry name" value="AAA"/>
    <property type="match status" value="1"/>
</dbReference>
<evidence type="ECO:0000256" key="10">
    <source>
        <dbReference type="ARBA" id="ARBA00023136"/>
    </source>
</evidence>
<dbReference type="GO" id="GO:0005743">
    <property type="term" value="C:mitochondrial inner membrane"/>
    <property type="evidence" value="ECO:0007669"/>
    <property type="project" value="UniProtKB-SubCell"/>
</dbReference>
<dbReference type="Pfam" id="PF08740">
    <property type="entry name" value="BCS1_N"/>
    <property type="match status" value="1"/>
</dbReference>
<reference evidence="16 17" key="1">
    <citation type="submission" date="2014-04" db="EMBL/GenBank/DDBJ databases">
        <authorList>
            <consortium name="DOE Joint Genome Institute"/>
            <person name="Kuo A."/>
            <person name="Kohler A."/>
            <person name="Nagy L.G."/>
            <person name="Floudas D."/>
            <person name="Copeland A."/>
            <person name="Barry K.W."/>
            <person name="Cichocki N."/>
            <person name="Veneault-Fourrey C."/>
            <person name="LaButti K."/>
            <person name="Lindquist E.A."/>
            <person name="Lipzen A."/>
            <person name="Lundell T."/>
            <person name="Morin E."/>
            <person name="Murat C."/>
            <person name="Sun H."/>
            <person name="Tunlid A."/>
            <person name="Henrissat B."/>
            <person name="Grigoriev I.V."/>
            <person name="Hibbett D.S."/>
            <person name="Martin F."/>
            <person name="Nordberg H.P."/>
            <person name="Cantor M.N."/>
            <person name="Hua S.X."/>
        </authorList>
    </citation>
    <scope>NUCLEOTIDE SEQUENCE [LARGE SCALE GENOMIC DNA]</scope>
    <source>
        <strain evidence="16 17">Foug A</strain>
    </source>
</reference>
<feature type="compositionally biased region" description="Acidic residues" evidence="13">
    <location>
        <begin position="615"/>
        <end position="627"/>
    </location>
</feature>
<keyword evidence="8" id="KW-1133">Transmembrane helix</keyword>
<evidence type="ECO:0000256" key="8">
    <source>
        <dbReference type="ARBA" id="ARBA00022989"/>
    </source>
</evidence>
<feature type="region of interest" description="Disordered" evidence="13">
    <location>
        <begin position="505"/>
        <end position="657"/>
    </location>
</feature>
<keyword evidence="3" id="KW-0812">Transmembrane</keyword>
<feature type="domain" description="BCS1 N-terminal" evidence="15">
    <location>
        <begin position="25"/>
        <end position="215"/>
    </location>
</feature>
<dbReference type="InterPro" id="IPR003960">
    <property type="entry name" value="ATPase_AAA_CS"/>
</dbReference>
<dbReference type="OrthoDB" id="10251412at2759"/>
<name>A0A0C3EJY0_9AGAM</name>
<sequence>MHTLKNMLSPLGANTNALQDTLKLVVIGGTVETARRISVSAWNGFVDSFFLTAHFSQEDYPYDWLMHWLSKQPAWGRSREFEITTRSVTRGGITQSTTGDLEDDDDDEDQESFIHGRKKRKVAFLPSLDTTHTIYYRGHWLRITRTKRYPDYGHGAALKISVVARSNDILKKLVLEAKREYEKDAEHRVHIFMADTTYGCWRWNGARQKRPLSSIVLQPGVKDMLLADCKDFLASEDWYAERGIPFRRGYLLHGVPGSGKTSLIHSLAGELGLDIYVVSLSSKGMSDNTLATLMSHVPSRCILLLEDLDAAFTRSVSRDSSSTGVPTASNSPNNSNESDGSTLSLSGLLNSLDGVAAAEGRLLFATTNHIERLDPALSRPGRMDVWVNFTHATKWQAEGIFKCFFPSNSKPSSSSSSSSKPSTDEKTDISQKNLPLPKRKAPGHTIPLLDEAEIAELAKCFADAIPEGELSVAALQGYLLKNKLRPRECVDEVREWVIQEREMREKLKKEKAEREKETEEKERKEREEKAAKEQEEKEIKEKFERKERAKGKKVHRVEAILKLEGATSCGSSTVINSSGESTPTEPTLMPALISNSKSESSSSSESDSSNGGIEADTEESMTSEEEVDKPAGGIPTISKETAKEKWVAVKGQPEPVD</sequence>
<dbReference type="InterPro" id="IPR014851">
    <property type="entry name" value="BCS1_N"/>
</dbReference>
<dbReference type="GO" id="GO:0016887">
    <property type="term" value="F:ATP hydrolysis activity"/>
    <property type="evidence" value="ECO:0007669"/>
    <property type="project" value="InterPro"/>
</dbReference>
<dbReference type="GO" id="GO:0005524">
    <property type="term" value="F:ATP binding"/>
    <property type="evidence" value="ECO:0007669"/>
    <property type="project" value="UniProtKB-KW"/>
</dbReference>